<dbReference type="EMBL" id="RDQZ01000034">
    <property type="protein sequence ID" value="RXH08014.1"/>
    <property type="molecule type" value="Genomic_DNA"/>
</dbReference>
<proteinExistence type="predicted"/>
<sequence>MAISRRTLMSGAASALAFAFPAVSRAQDEQNALEFSRIFGKPDMKGGPDLDTARILQENRTAVPRQAGEFADFLSKSPLLQNITGGVSNNDYYHLLQWNALALDLTAQDHSTTTGTTDPTYAEQYGPHRSSWALAILHLAMFEAVNAIIQRHKSYKGSQAAIWSGVGQPGTAINPKTASVRAALASAAYDTLAVLYKNKIAYTKVVFNRLELAIDDPLPAVQLGARIGSEASKVILATRKYDPGTGKFGDGSKAQVGLQSLSTEPRFTDLFKGPVGTRDWDIDPISQLPVALGGHWNEVMPFVVADLHLPPGPPAENDPKFKSALDAVRRLGGDPAPPALGSRFKTPTSRKGSVFAPLDSSNETLKGIYWAYDGTPLLCAPPRLYNEIALSVAFRERPIKRVEDLAQYLAFINVAMAEAGIGAWTGKYKFHHSRPVTYIRKTDPEGSVLGSKNKEFTPLGAQVSNGTPAGANLTPPFPAYPSGHAVFGGAVFEAMRLYLRGDTAFTFVSDEYNGLNRGPTGATRPKFERKFKNLTEAEIENGQSRIWLGIHWQYDADDGIKQGKAIAKDVFDTFNS</sequence>
<dbReference type="InterPro" id="IPR016119">
    <property type="entry name" value="Br/Cl_peroxidase_C"/>
</dbReference>
<feature type="chain" id="PRO_5042151956" evidence="1">
    <location>
        <begin position="27"/>
        <end position="576"/>
    </location>
</feature>
<protein>
    <submittedName>
        <fullName evidence="3">Phosphatase PAP2 family protein</fullName>
    </submittedName>
</protein>
<dbReference type="Gene3D" id="1.20.144.10">
    <property type="entry name" value="Phosphatidic acid phosphatase type 2/haloperoxidase"/>
    <property type="match status" value="1"/>
</dbReference>
<keyword evidence="5" id="KW-1185">Reference proteome</keyword>
<accession>A0AAE5WZB1</accession>
<evidence type="ECO:0000313" key="3">
    <source>
        <dbReference type="EMBL" id="RXH08014.1"/>
    </source>
</evidence>
<dbReference type="InterPro" id="IPR036938">
    <property type="entry name" value="PAP2/HPO_sf"/>
</dbReference>
<dbReference type="PANTHER" id="PTHR34599:SF1">
    <property type="entry name" value="PHOSPHATIDIC ACID PHOSPHATASE TYPE 2_HALOPEROXIDASE DOMAIN-CONTAINING PROTEIN"/>
    <property type="match status" value="1"/>
</dbReference>
<dbReference type="AlphaFoldDB" id="A0AAE5WZB1"/>
<organism evidence="2 4">
    <name type="scientific">Bradyrhizobium guangzhouense</name>
    <dbReference type="NCBI Taxonomy" id="1325095"/>
    <lineage>
        <taxon>Bacteria</taxon>
        <taxon>Pseudomonadati</taxon>
        <taxon>Pseudomonadota</taxon>
        <taxon>Alphaproteobacteria</taxon>
        <taxon>Hyphomicrobiales</taxon>
        <taxon>Nitrobacteraceae</taxon>
        <taxon>Bradyrhizobium</taxon>
    </lineage>
</organism>
<dbReference type="PANTHER" id="PTHR34599">
    <property type="entry name" value="PEROXIDASE-RELATED"/>
    <property type="match status" value="1"/>
</dbReference>
<dbReference type="Proteomes" id="UP000290401">
    <property type="component" value="Unassembled WGS sequence"/>
</dbReference>
<dbReference type="KEGG" id="bgz:XH91_10105"/>
<feature type="signal peptide" evidence="1">
    <location>
        <begin position="1"/>
        <end position="26"/>
    </location>
</feature>
<name>A0AAE5WZB1_9BRAD</name>
<evidence type="ECO:0000313" key="4">
    <source>
        <dbReference type="Proteomes" id="UP000288972"/>
    </source>
</evidence>
<dbReference type="SUPFAM" id="SSF48317">
    <property type="entry name" value="Acid phosphatase/Vanadium-dependent haloperoxidase"/>
    <property type="match status" value="1"/>
</dbReference>
<reference evidence="3 5" key="2">
    <citation type="submission" date="2018-10" db="EMBL/GenBank/DDBJ databases">
        <title>Bradyrhizobium sp. nov., effective nodules isolated from peanut in China.</title>
        <authorList>
            <person name="Li Y."/>
        </authorList>
    </citation>
    <scope>NUCLEOTIDE SEQUENCE [LARGE SCALE GENOMIC DNA]</scope>
    <source>
        <strain evidence="3 5">CCBAU 53426</strain>
    </source>
</reference>
<dbReference type="Proteomes" id="UP000288972">
    <property type="component" value="Chromosome"/>
</dbReference>
<keyword evidence="1" id="KW-0732">Signal</keyword>
<dbReference type="CDD" id="cd03398">
    <property type="entry name" value="PAP2_haloperoxidase"/>
    <property type="match status" value="1"/>
</dbReference>
<evidence type="ECO:0000313" key="2">
    <source>
        <dbReference type="EMBL" id="QAU45678.1"/>
    </source>
</evidence>
<dbReference type="EMBL" id="CP030053">
    <property type="protein sequence ID" value="QAU45678.1"/>
    <property type="molecule type" value="Genomic_DNA"/>
</dbReference>
<evidence type="ECO:0000313" key="5">
    <source>
        <dbReference type="Proteomes" id="UP000290401"/>
    </source>
</evidence>
<reference evidence="2 4" key="1">
    <citation type="submission" date="2018-06" db="EMBL/GenBank/DDBJ databases">
        <title>Comparative genomics of rhizobia nodulating Arachis hypogaea in China.</title>
        <authorList>
            <person name="Li Y."/>
        </authorList>
    </citation>
    <scope>NUCLEOTIDE SEQUENCE [LARGE SCALE GENOMIC DNA]</scope>
    <source>
        <strain evidence="2 4">CCBAU 51670</strain>
    </source>
</reference>
<dbReference type="GO" id="GO:0004601">
    <property type="term" value="F:peroxidase activity"/>
    <property type="evidence" value="ECO:0007669"/>
    <property type="project" value="InterPro"/>
</dbReference>
<evidence type="ECO:0000256" key="1">
    <source>
        <dbReference type="SAM" id="SignalP"/>
    </source>
</evidence>
<gene>
    <name evidence="3" type="ORF">EAS56_30265</name>
    <name evidence="2" type="ORF">XH91_10105</name>
</gene>
<dbReference type="Gene3D" id="1.10.606.10">
    <property type="entry name" value="Vanadium-containing Chloroperoxidase, domain 2"/>
    <property type="match status" value="1"/>
</dbReference>
<dbReference type="InterPro" id="IPR052559">
    <property type="entry name" value="V-haloperoxidase"/>
</dbReference>